<dbReference type="PROSITE" id="PS01124">
    <property type="entry name" value="HTH_ARAC_FAMILY_2"/>
    <property type="match status" value="1"/>
</dbReference>
<dbReference type="PROSITE" id="PS50005">
    <property type="entry name" value="TPR"/>
    <property type="match status" value="2"/>
</dbReference>
<dbReference type="AlphaFoldDB" id="A0A1G9U4V3"/>
<dbReference type="PANTHER" id="PTHR43280">
    <property type="entry name" value="ARAC-FAMILY TRANSCRIPTIONAL REGULATOR"/>
    <property type="match status" value="1"/>
</dbReference>
<dbReference type="PROSITE" id="PS50125">
    <property type="entry name" value="GUANYLATE_CYCLASE_2"/>
    <property type="match status" value="1"/>
</dbReference>
<keyword evidence="8" id="KW-1185">Reference proteome</keyword>
<dbReference type="GO" id="GO:0009190">
    <property type="term" value="P:cyclic nucleotide biosynthetic process"/>
    <property type="evidence" value="ECO:0007669"/>
    <property type="project" value="InterPro"/>
</dbReference>
<keyword evidence="2" id="KW-0238">DNA-binding</keyword>
<keyword evidence="3" id="KW-0804">Transcription</keyword>
<dbReference type="InterPro" id="IPR001054">
    <property type="entry name" value="A/G_cyclase"/>
</dbReference>
<dbReference type="SMART" id="SM00028">
    <property type="entry name" value="TPR"/>
    <property type="match status" value="3"/>
</dbReference>
<dbReference type="RefSeq" id="WP_089892612.1">
    <property type="nucleotide sequence ID" value="NZ_FNGV01000010.1"/>
</dbReference>
<dbReference type="EMBL" id="FNGV01000010">
    <property type="protein sequence ID" value="SDM54684.1"/>
    <property type="molecule type" value="Genomic_DNA"/>
</dbReference>
<dbReference type="InterPro" id="IPR009057">
    <property type="entry name" value="Homeodomain-like_sf"/>
</dbReference>
<dbReference type="Proteomes" id="UP000199440">
    <property type="component" value="Unassembled WGS sequence"/>
</dbReference>
<evidence type="ECO:0000313" key="8">
    <source>
        <dbReference type="Proteomes" id="UP000199440"/>
    </source>
</evidence>
<evidence type="ECO:0000259" key="6">
    <source>
        <dbReference type="PROSITE" id="PS50125"/>
    </source>
</evidence>
<evidence type="ECO:0000259" key="5">
    <source>
        <dbReference type="PROSITE" id="PS01124"/>
    </source>
</evidence>
<dbReference type="PANTHER" id="PTHR43280:SF29">
    <property type="entry name" value="ARAC-FAMILY TRANSCRIPTIONAL REGULATOR"/>
    <property type="match status" value="1"/>
</dbReference>
<dbReference type="GO" id="GO:0003700">
    <property type="term" value="F:DNA-binding transcription factor activity"/>
    <property type="evidence" value="ECO:0007669"/>
    <property type="project" value="InterPro"/>
</dbReference>
<dbReference type="SUPFAM" id="SSF48452">
    <property type="entry name" value="TPR-like"/>
    <property type="match status" value="2"/>
</dbReference>
<evidence type="ECO:0000256" key="4">
    <source>
        <dbReference type="PROSITE-ProRule" id="PRU00339"/>
    </source>
</evidence>
<feature type="repeat" description="TPR" evidence="4">
    <location>
        <begin position="478"/>
        <end position="511"/>
    </location>
</feature>
<dbReference type="GO" id="GO:0035556">
    <property type="term" value="P:intracellular signal transduction"/>
    <property type="evidence" value="ECO:0007669"/>
    <property type="project" value="InterPro"/>
</dbReference>
<gene>
    <name evidence="7" type="ORF">SAMN04488514_110107</name>
</gene>
<dbReference type="Gene3D" id="1.10.10.60">
    <property type="entry name" value="Homeodomain-like"/>
    <property type="match status" value="2"/>
</dbReference>
<evidence type="ECO:0000256" key="1">
    <source>
        <dbReference type="ARBA" id="ARBA00023015"/>
    </source>
</evidence>
<dbReference type="Pfam" id="PF00211">
    <property type="entry name" value="Guanylate_cyc"/>
    <property type="match status" value="1"/>
</dbReference>
<dbReference type="InterPro" id="IPR011990">
    <property type="entry name" value="TPR-like_helical_dom_sf"/>
</dbReference>
<dbReference type="OrthoDB" id="9779074at2"/>
<name>A0A1G9U4V3_9FLAO</name>
<evidence type="ECO:0000256" key="2">
    <source>
        <dbReference type="ARBA" id="ARBA00023125"/>
    </source>
</evidence>
<dbReference type="CDD" id="cd07302">
    <property type="entry name" value="CHD"/>
    <property type="match status" value="1"/>
</dbReference>
<proteinExistence type="predicted"/>
<feature type="repeat" description="TPR" evidence="4">
    <location>
        <begin position="444"/>
        <end position="477"/>
    </location>
</feature>
<keyword evidence="4" id="KW-0802">TPR repeat</keyword>
<dbReference type="Gene3D" id="1.25.40.10">
    <property type="entry name" value="Tetratricopeptide repeat domain"/>
    <property type="match status" value="1"/>
</dbReference>
<keyword evidence="1" id="KW-0805">Transcription regulation</keyword>
<accession>A0A1G9U4V3</accession>
<evidence type="ECO:0000313" key="7">
    <source>
        <dbReference type="EMBL" id="SDM54684.1"/>
    </source>
</evidence>
<dbReference type="InterPro" id="IPR029787">
    <property type="entry name" value="Nucleotide_cyclase"/>
</dbReference>
<dbReference type="SMART" id="SM00342">
    <property type="entry name" value="HTH_ARAC"/>
    <property type="match status" value="1"/>
</dbReference>
<organism evidence="7 8">
    <name type="scientific">Kriegella aquimaris</name>
    <dbReference type="NCBI Taxonomy" id="192904"/>
    <lineage>
        <taxon>Bacteria</taxon>
        <taxon>Pseudomonadati</taxon>
        <taxon>Bacteroidota</taxon>
        <taxon>Flavobacteriia</taxon>
        <taxon>Flavobacteriales</taxon>
        <taxon>Flavobacteriaceae</taxon>
        <taxon>Kriegella</taxon>
    </lineage>
</organism>
<dbReference type="STRING" id="192904.SAMN04488514_110107"/>
<dbReference type="GO" id="GO:0043565">
    <property type="term" value="F:sequence-specific DNA binding"/>
    <property type="evidence" value="ECO:0007669"/>
    <property type="project" value="InterPro"/>
</dbReference>
<dbReference type="SUPFAM" id="SSF55073">
    <property type="entry name" value="Nucleotide cyclase"/>
    <property type="match status" value="1"/>
</dbReference>
<dbReference type="InterPro" id="IPR018060">
    <property type="entry name" value="HTH_AraC"/>
</dbReference>
<dbReference type="SUPFAM" id="SSF46689">
    <property type="entry name" value="Homeodomain-like"/>
    <property type="match status" value="1"/>
</dbReference>
<evidence type="ECO:0000256" key="3">
    <source>
        <dbReference type="ARBA" id="ARBA00023163"/>
    </source>
</evidence>
<dbReference type="Gene3D" id="3.40.50.10070">
    <property type="entry name" value="TolB, N-terminal domain"/>
    <property type="match status" value="1"/>
</dbReference>
<dbReference type="InterPro" id="IPR019734">
    <property type="entry name" value="TPR_rpt"/>
</dbReference>
<sequence length="777" mass="88057">MKSHKKRRISAVMFTDIVGYTALMQRNEKAAAAVRSKHRKEFKKYHEIYQGEIIQYFGDGTLSVFQSGVQAVECAIALQKSLQEEPTVPLRIGIDMGDIVFDGTEIYGDSVNQASRIESLSVTGAILLSGKLNEELKNQEAIKTKSLGSFSLKNVTKPVEIFAVDHDGIKMPKAFELPDTPQKQDKSIAVLPFVNMSSDSENEYFSDGMTEEIINALAKIKDLKVTSRTSSFHFKNQNLSISKIGQALNVSTILEGSVRLSGNKMRITAQLIDVAADYHFWSETFDRSINDVFSVQDEVSLLIADKLREHMGHFDIADRLVDALEVPVEIYKKYLRGRYYLMKLNLLDTEKSISIFREVIQEQPNFPLPYLDINQGYAFLGTMGLLPAQESFSKGKPFLDKALELDKNLPKSQLNLAWISCWQNWDLKSTYRHLNNALEIRPSDEIYLTMSNTLTLEGKLKAAMNYVDKALELDPFSAMNIHYKGFLFYLMEAYDKAIPFFEQALSVKPDLPFPPLYLGTILIVQDRPLEGLTYFKNLPSHGAGNLTKLGGTTLAYIALNETAKAQEGISQLEAALQTDAMGSALFFLILCHSMKGNHEEAIQLTEKGLQYRLPRILLLNTEPILKPLRSIPRFQKLMQQALGDTSITKNPNRKYKKSLLDKEELKKYKTQLNQLMSDEAPFLIADLTLRDLADMLNIPPNHLSQLLNEGFDKNFSEFVNSYRLEIFKKKVADPSLRHLTILALAYDSGFNSKTVFNTYFKKTMGITPRTYWKKVVH</sequence>
<dbReference type="Pfam" id="PF13181">
    <property type="entry name" value="TPR_8"/>
    <property type="match status" value="1"/>
</dbReference>
<feature type="domain" description="Guanylate cyclase" evidence="6">
    <location>
        <begin position="11"/>
        <end position="118"/>
    </location>
</feature>
<dbReference type="Gene3D" id="3.30.70.1230">
    <property type="entry name" value="Nucleotide cyclase"/>
    <property type="match status" value="1"/>
</dbReference>
<dbReference type="Pfam" id="PF12833">
    <property type="entry name" value="HTH_18"/>
    <property type="match status" value="1"/>
</dbReference>
<dbReference type="GO" id="GO:0004016">
    <property type="term" value="F:adenylate cyclase activity"/>
    <property type="evidence" value="ECO:0007669"/>
    <property type="project" value="UniProtKB-ARBA"/>
</dbReference>
<protein>
    <submittedName>
        <fullName evidence="7">Transcriptional regulator, AraC family</fullName>
    </submittedName>
</protein>
<reference evidence="8" key="1">
    <citation type="submission" date="2016-10" db="EMBL/GenBank/DDBJ databases">
        <authorList>
            <person name="Varghese N."/>
            <person name="Submissions S."/>
        </authorList>
    </citation>
    <scope>NUCLEOTIDE SEQUENCE [LARGE SCALE GENOMIC DNA]</scope>
    <source>
        <strain evidence="8">DSM 19886</strain>
    </source>
</reference>
<feature type="domain" description="HTH araC/xylS-type" evidence="5">
    <location>
        <begin position="666"/>
        <end position="774"/>
    </location>
</feature>